<gene>
    <name evidence="1" type="ORF">A5889_000487</name>
    <name evidence="2" type="ORF">A5889_003084</name>
</gene>
<evidence type="ECO:0000313" key="1">
    <source>
        <dbReference type="EMBL" id="OUZ35012.1"/>
    </source>
</evidence>
<reference evidence="2" key="3">
    <citation type="submission" date="2024-03" db="EMBL/GenBank/DDBJ databases">
        <title>The Genome Sequence of Enterococcus sp. DIV0238c.</title>
        <authorList>
            <consortium name="The Broad Institute Genomics Platform"/>
            <consortium name="The Broad Institute Microbial Omics Core"/>
            <consortium name="The Broad Institute Genomic Center for Infectious Diseases"/>
            <person name="Earl A."/>
            <person name="Manson A."/>
            <person name="Gilmore M."/>
            <person name="Schwartman J."/>
            <person name="Shea T."/>
            <person name="Abouelleil A."/>
            <person name="Cao P."/>
            <person name="Chapman S."/>
            <person name="Cusick C."/>
            <person name="Young S."/>
            <person name="Neafsey D."/>
            <person name="Nusbaum C."/>
            <person name="Birren B."/>
        </authorList>
    </citation>
    <scope>NUCLEOTIDE SEQUENCE</scope>
    <source>
        <strain evidence="2">9D6_DIV0238</strain>
    </source>
</reference>
<proteinExistence type="predicted"/>
<reference evidence="1" key="1">
    <citation type="submission" date="2017-05" db="EMBL/GenBank/DDBJ databases">
        <title>The Genome Sequence of Enterococcus sp. 9D6_DIV0238.</title>
        <authorList>
            <consortium name="The Broad Institute Genomics Platform"/>
            <consortium name="The Broad Institute Genomic Center for Infectious Diseases"/>
            <person name="Earl A."/>
            <person name="Manson A."/>
            <person name="Schwartman J."/>
            <person name="Gilmore M."/>
            <person name="Abouelleil A."/>
            <person name="Cao P."/>
            <person name="Chapman S."/>
            <person name="Cusick C."/>
            <person name="Shea T."/>
            <person name="Young S."/>
            <person name="Neafsey D."/>
            <person name="Nusbaum C."/>
            <person name="Birren B."/>
        </authorList>
    </citation>
    <scope>NUCLEOTIDE SEQUENCE [LARGE SCALE GENOMIC DNA]</scope>
    <source>
        <strain evidence="1">9D6_DIV0238</strain>
    </source>
</reference>
<dbReference type="Proteomes" id="UP000196151">
    <property type="component" value="Chromosome"/>
</dbReference>
<evidence type="ECO:0000313" key="3">
    <source>
        <dbReference type="Proteomes" id="UP000196151"/>
    </source>
</evidence>
<protein>
    <recommendedName>
        <fullName evidence="4">Type VII secretion effector</fullName>
    </recommendedName>
</protein>
<accession>A0A200JCS0</accession>
<dbReference type="AlphaFoldDB" id="A0A200JCS0"/>
<organism evidence="1">
    <name type="scientific">Candidatus Enterococcus dunnyi</name>
    <dbReference type="NCBI Taxonomy" id="1834192"/>
    <lineage>
        <taxon>Bacteria</taxon>
        <taxon>Bacillati</taxon>
        <taxon>Bacillota</taxon>
        <taxon>Bacilli</taxon>
        <taxon>Lactobacillales</taxon>
        <taxon>Enterococcaceae</taxon>
        <taxon>Enterococcus</taxon>
    </lineage>
</organism>
<dbReference type="InterPro" id="IPR021477">
    <property type="entry name" value="TVIIS_effector_SACOL2603_fam"/>
</dbReference>
<evidence type="ECO:0000313" key="2">
    <source>
        <dbReference type="EMBL" id="WYJ95536.1"/>
    </source>
</evidence>
<dbReference type="EMBL" id="NIBQ01000001">
    <property type="protein sequence ID" value="OUZ35012.1"/>
    <property type="molecule type" value="Genomic_DNA"/>
</dbReference>
<sequence>MKVKNKAKGVNQMSGINSSLTVAGGISAQLSQTASGFLSVNEATTKAERTTVSGNTNAKSSLTSIHSRGQRLSNAIARDGNNIHSVAKEFSQIDQKIKQGFDLPLFSPNLGGNNR</sequence>
<dbReference type="EMBL" id="CP147246">
    <property type="protein sequence ID" value="WYJ95536.1"/>
    <property type="molecule type" value="Genomic_DNA"/>
</dbReference>
<keyword evidence="3" id="KW-1185">Reference proteome</keyword>
<reference evidence="2" key="2">
    <citation type="submission" date="2017-05" db="EMBL/GenBank/DDBJ databases">
        <authorList>
            <consortium name="The Broad Institute Genomics Platform"/>
            <consortium name="The Broad Institute Genomic Center for Infectious Diseases"/>
            <person name="Earl A."/>
            <person name="Manson A."/>
            <person name="Schwartman J."/>
            <person name="Gilmore M."/>
            <person name="Abouelleil A."/>
            <person name="Cao P."/>
            <person name="Chapman S."/>
            <person name="Cusick C."/>
            <person name="Shea T."/>
            <person name="Young S."/>
            <person name="Neafsey D."/>
            <person name="Nusbaum C."/>
            <person name="Birren B."/>
        </authorList>
    </citation>
    <scope>NUCLEOTIDE SEQUENCE</scope>
    <source>
        <strain evidence="2">9D6_DIV0238</strain>
    </source>
</reference>
<evidence type="ECO:0008006" key="4">
    <source>
        <dbReference type="Google" id="ProtNLM"/>
    </source>
</evidence>
<name>A0A200JCS0_9ENTE</name>
<dbReference type="NCBIfam" id="TIGR04197">
    <property type="entry name" value="T7SS_SACOL2603"/>
    <property type="match status" value="1"/>
</dbReference>